<protein>
    <submittedName>
        <fullName evidence="5">Class I SAM-dependent methyltransferase</fullName>
    </submittedName>
</protein>
<keyword evidence="6" id="KW-1185">Reference proteome</keyword>
<gene>
    <name evidence="5" type="ORF">IAI61_07100</name>
</gene>
<dbReference type="Pfam" id="PF08241">
    <property type="entry name" value="Methyltransf_11"/>
    <property type="match status" value="1"/>
</dbReference>
<dbReference type="EMBL" id="JACTNG010000003">
    <property type="protein sequence ID" value="MBO1078790.1"/>
    <property type="molecule type" value="Genomic_DNA"/>
</dbReference>
<keyword evidence="1" id="KW-0808">Transferase</keyword>
<evidence type="ECO:0000256" key="2">
    <source>
        <dbReference type="SAM" id="MobiDB-lite"/>
    </source>
</evidence>
<organism evidence="5 6">
    <name type="scientific">Roseomonas haemaphysalidis</name>
    <dbReference type="NCBI Taxonomy" id="2768162"/>
    <lineage>
        <taxon>Bacteria</taxon>
        <taxon>Pseudomonadati</taxon>
        <taxon>Pseudomonadota</taxon>
        <taxon>Alphaproteobacteria</taxon>
        <taxon>Acetobacterales</taxon>
        <taxon>Roseomonadaceae</taxon>
        <taxon>Roseomonas</taxon>
    </lineage>
</organism>
<feature type="region of interest" description="Disordered" evidence="2">
    <location>
        <begin position="1"/>
        <end position="22"/>
    </location>
</feature>
<sequence length="682" mass="73722">MPASGSRPAASDQTTCPMGKWSSAMPSLTPPAGFPFPAMVTDIAPNDTMFDGSTEHYLSVGLSAMRAIEGALAGRPAPRRILDLPCGHGRVTRLLRARFPAAEITCSDIDHDGVAFTADRFGARAVFSDGHFPTLELGARFDLIWIGSLLTHLSELMARQMLDCMVRHMAPGAVLVVSSHGEFVEQRLRSWDYGLGRGRARTVVEDYERLGYGYRDYPGGQGYGISLISRDWLARALDGSPLRLVSYADRGWDDHQDVMVLRLAPDKPRSPLGTLLGALAGRSGAAPEPRQPAGAGWFEARCAPPVIHPDTDEAEQPDSEPGFDAAWYLSAYPDVAGAVADGTVGSALAHFRAHGLAEARWPSQAAADAAAPVPTGAGDTRRDRVSEVWSSEAARDVAVLGQYWLAHPMVRDRVNRLATGRDDQDAYGHLISLLATRGMPQPIGQALSLGCGFGALERDLLSRGLVTRMQAIDLADGAILEARRLAAEAGLADRVEYQVADLEVADFPAGGADVVFAHSSVHHVDRLEELFAAVTRTLKPGGIFHLHEFVGPTRFQWTDVQLELGNALLDSLPERLRRLPDGTPKGRLTRPTIEQMLEIDPSEAIRAADIVPLMREHFTVIEERRLGGALLHLVLGDIAQNFRADDAGDRAELERLFAAEDRAMAEGRIGSDFMTITAVAPA</sequence>
<reference evidence="5 6" key="1">
    <citation type="submission" date="2020-09" db="EMBL/GenBank/DDBJ databases">
        <title>Roseomonas.</title>
        <authorList>
            <person name="Zhu W."/>
        </authorList>
    </citation>
    <scope>NUCLEOTIDE SEQUENCE [LARGE SCALE GENOMIC DNA]</scope>
    <source>
        <strain evidence="5 6">573</strain>
    </source>
</reference>
<dbReference type="GO" id="GO:0032259">
    <property type="term" value="P:methylation"/>
    <property type="evidence" value="ECO:0007669"/>
    <property type="project" value="UniProtKB-KW"/>
</dbReference>
<feature type="region of interest" description="Disordered" evidence="2">
    <location>
        <begin position="363"/>
        <end position="383"/>
    </location>
</feature>
<feature type="domain" description="Methyltransferase type 11" evidence="3">
    <location>
        <begin position="447"/>
        <end position="544"/>
    </location>
</feature>
<evidence type="ECO:0000259" key="3">
    <source>
        <dbReference type="Pfam" id="PF08241"/>
    </source>
</evidence>
<evidence type="ECO:0000313" key="5">
    <source>
        <dbReference type="EMBL" id="MBO1078790.1"/>
    </source>
</evidence>
<dbReference type="PANTHER" id="PTHR43861:SF3">
    <property type="entry name" value="PUTATIVE (AFU_ORTHOLOGUE AFUA_2G14390)-RELATED"/>
    <property type="match status" value="1"/>
</dbReference>
<feature type="compositionally biased region" description="Low complexity" evidence="2">
    <location>
        <begin position="365"/>
        <end position="378"/>
    </location>
</feature>
<dbReference type="InterPro" id="IPR013216">
    <property type="entry name" value="Methyltransf_11"/>
</dbReference>
<dbReference type="RefSeq" id="WP_207416226.1">
    <property type="nucleotide sequence ID" value="NZ_CP061177.1"/>
</dbReference>
<dbReference type="SUPFAM" id="SSF53335">
    <property type="entry name" value="S-adenosyl-L-methionine-dependent methyltransferases"/>
    <property type="match status" value="2"/>
</dbReference>
<dbReference type="Gene3D" id="3.40.50.150">
    <property type="entry name" value="Vaccinia Virus protein VP39"/>
    <property type="match status" value="2"/>
</dbReference>
<evidence type="ECO:0000313" key="6">
    <source>
        <dbReference type="Proteomes" id="UP001518989"/>
    </source>
</evidence>
<dbReference type="CDD" id="cd02440">
    <property type="entry name" value="AdoMet_MTases"/>
    <property type="match status" value="2"/>
</dbReference>
<dbReference type="Pfam" id="PF13649">
    <property type="entry name" value="Methyltransf_25"/>
    <property type="match status" value="1"/>
</dbReference>
<keyword evidence="5" id="KW-0489">Methyltransferase</keyword>
<dbReference type="GO" id="GO:0008168">
    <property type="term" value="F:methyltransferase activity"/>
    <property type="evidence" value="ECO:0007669"/>
    <property type="project" value="UniProtKB-KW"/>
</dbReference>
<dbReference type="PANTHER" id="PTHR43861">
    <property type="entry name" value="TRANS-ACONITATE 2-METHYLTRANSFERASE-RELATED"/>
    <property type="match status" value="1"/>
</dbReference>
<comment type="caution">
    <text evidence="5">The sequence shown here is derived from an EMBL/GenBank/DDBJ whole genome shotgun (WGS) entry which is preliminary data.</text>
</comment>
<dbReference type="Proteomes" id="UP001518989">
    <property type="component" value="Unassembled WGS sequence"/>
</dbReference>
<feature type="domain" description="Methyltransferase" evidence="4">
    <location>
        <begin position="81"/>
        <end position="172"/>
    </location>
</feature>
<dbReference type="InterPro" id="IPR041698">
    <property type="entry name" value="Methyltransf_25"/>
</dbReference>
<accession>A0ABS3KMU4</accession>
<dbReference type="InterPro" id="IPR029063">
    <property type="entry name" value="SAM-dependent_MTases_sf"/>
</dbReference>
<name>A0ABS3KMU4_9PROT</name>
<evidence type="ECO:0000256" key="1">
    <source>
        <dbReference type="ARBA" id="ARBA00022679"/>
    </source>
</evidence>
<evidence type="ECO:0000259" key="4">
    <source>
        <dbReference type="Pfam" id="PF13649"/>
    </source>
</evidence>
<proteinExistence type="predicted"/>